<dbReference type="Pfam" id="PF14518">
    <property type="entry name" value="Haem_oxygenas_2"/>
    <property type="match status" value="1"/>
</dbReference>
<accession>A0A4R3LAP4</accession>
<dbReference type="OrthoDB" id="505884at2"/>
<gene>
    <name evidence="1" type="ORF">EDD58_101461</name>
</gene>
<reference evidence="1 2" key="1">
    <citation type="submission" date="2019-03" db="EMBL/GenBank/DDBJ databases">
        <title>Genomic Encyclopedia of Type Strains, Phase IV (KMG-IV): sequencing the most valuable type-strain genomes for metagenomic binning, comparative biology and taxonomic classification.</title>
        <authorList>
            <person name="Goeker M."/>
        </authorList>
    </citation>
    <scope>NUCLEOTIDE SEQUENCE [LARGE SCALE GENOMIC DNA]</scope>
    <source>
        <strain evidence="1 2">DSM 45707</strain>
    </source>
</reference>
<dbReference type="EMBL" id="SMAG01000001">
    <property type="protein sequence ID" value="TCS96819.1"/>
    <property type="molecule type" value="Genomic_DNA"/>
</dbReference>
<protein>
    <submittedName>
        <fullName evidence="1">Heme oxygenase-like protein</fullName>
    </submittedName>
</protein>
<dbReference type="Proteomes" id="UP000294937">
    <property type="component" value="Unassembled WGS sequence"/>
</dbReference>
<sequence>MSYEFLFKKPKFRNSCKFYEVENGVHIKSFGDEFAIANEELNKKDVLEFIELVNGENSVDEIINGVCSWDSDDVFDLLISLDQISLLTEGNDPYFKNSGLELMTLCEDLYRYLVNQHEPTRLTKAISSGKADLRLLYGFAFEYYHVTFRAQDSITPSMMHSLNTKAKELIYEFFVEEYKHDEFLKKALLSAGFKEEDIIQSVPLPCTAALNNMLTAYSLNDPLSYMAVLFMFEGSPYIEDAYIIDLRKYSDRIPEDFIKYQKIHSDINIQEEHGLMSRNLFNTIEYITKEERHRVLKSVRNSFYCLRNWGEQIFEYYSNETNPFPRFL</sequence>
<dbReference type="AlphaFoldDB" id="A0A4R3LAP4"/>
<organism evidence="1 2">
    <name type="scientific">Hazenella coriacea</name>
    <dbReference type="NCBI Taxonomy" id="1179467"/>
    <lineage>
        <taxon>Bacteria</taxon>
        <taxon>Bacillati</taxon>
        <taxon>Bacillota</taxon>
        <taxon>Bacilli</taxon>
        <taxon>Bacillales</taxon>
        <taxon>Thermoactinomycetaceae</taxon>
        <taxon>Hazenella</taxon>
    </lineage>
</organism>
<name>A0A4R3LAP4_9BACL</name>
<dbReference type="SUPFAM" id="SSF48613">
    <property type="entry name" value="Heme oxygenase-like"/>
    <property type="match status" value="1"/>
</dbReference>
<dbReference type="InterPro" id="IPR016084">
    <property type="entry name" value="Haem_Oase-like_multi-hlx"/>
</dbReference>
<comment type="caution">
    <text evidence="1">The sequence shown here is derived from an EMBL/GenBank/DDBJ whole genome shotgun (WGS) entry which is preliminary data.</text>
</comment>
<keyword evidence="2" id="KW-1185">Reference proteome</keyword>
<evidence type="ECO:0000313" key="1">
    <source>
        <dbReference type="EMBL" id="TCS96819.1"/>
    </source>
</evidence>
<dbReference type="RefSeq" id="WP_131923201.1">
    <property type="nucleotide sequence ID" value="NZ_SMAG01000001.1"/>
</dbReference>
<evidence type="ECO:0000313" key="2">
    <source>
        <dbReference type="Proteomes" id="UP000294937"/>
    </source>
</evidence>
<proteinExistence type="predicted"/>
<dbReference type="Gene3D" id="1.20.910.10">
    <property type="entry name" value="Heme oxygenase-like"/>
    <property type="match status" value="1"/>
</dbReference>